<dbReference type="GeneID" id="80456967"/>
<evidence type="ECO:0000313" key="2">
    <source>
        <dbReference type="EMBL" id="QPX74981.1"/>
    </source>
</evidence>
<dbReference type="EMBL" id="MW021761">
    <property type="protein sequence ID" value="QPX74981.1"/>
    <property type="molecule type" value="Genomic_DNA"/>
</dbReference>
<keyword evidence="3" id="KW-1185">Reference proteome</keyword>
<dbReference type="KEGG" id="vg:80456967"/>
<evidence type="ECO:0000256" key="1">
    <source>
        <dbReference type="SAM" id="MobiDB-lite"/>
    </source>
</evidence>
<proteinExistence type="predicted"/>
<evidence type="ECO:0000313" key="3">
    <source>
        <dbReference type="Proteomes" id="UP000595249"/>
    </source>
</evidence>
<dbReference type="Proteomes" id="UP000595249">
    <property type="component" value="Segment"/>
</dbReference>
<feature type="compositionally biased region" description="Basic and acidic residues" evidence="1">
    <location>
        <begin position="375"/>
        <end position="408"/>
    </location>
</feature>
<dbReference type="RefSeq" id="YP_010774067.1">
    <property type="nucleotide sequence ID" value="NC_074751.1"/>
</dbReference>
<organism evidence="2 3">
    <name type="scientific">Serratia phage vB_SmaS_Rovert</name>
    <dbReference type="NCBI Taxonomy" id="2777363"/>
    <lineage>
        <taxon>Viruses</taxon>
        <taxon>Duplodnaviria</taxon>
        <taxon>Heunggongvirae</taxon>
        <taxon>Uroviricota</taxon>
        <taxon>Caudoviricetes</taxon>
        <taxon>Rovertvirus</taxon>
        <taxon>Rovertvirus rovert</taxon>
    </lineage>
</organism>
<reference evidence="2 3" key="1">
    <citation type="submission" date="2020-09" db="EMBL/GenBank/DDBJ databases">
        <authorList>
            <person name="Marshall N."/>
            <person name="Wilson M.E."/>
            <person name="Walker J.K."/>
            <person name="Johnson L."/>
            <person name="Sharma R."/>
            <person name="Carr E."/>
            <person name="Grose J.H."/>
        </authorList>
    </citation>
    <scope>NUCLEOTIDE SEQUENCE [LARGE SCALE GENOMIC DNA]</scope>
</reference>
<protein>
    <submittedName>
        <fullName evidence="2">Putative tape measure protein</fullName>
    </submittedName>
</protein>
<name>A0A7T3TKX1_9CAUD</name>
<feature type="region of interest" description="Disordered" evidence="1">
    <location>
        <begin position="375"/>
        <end position="417"/>
    </location>
</feature>
<sequence>MPIINTLLTAQDKMGGVLESAKKKVKDSTDGMKKSLDGVNDSVRSVEDSFDDLSNIDLTSFSGIVDTFKNIRDRAAEAELGASRWATSLAMTGAVIGATAFGIMTLVNNSAQYVSQLNEIHTATGVSIEDLQRLQSVFSTTGLAVEKFGDLNKDTLDHLGDAFRDGSGPAKDMEAYGLKLQDYNKYLNQANGGVQALIHTYYELKSAGRTQAEIVNMMETLASDSSHLISVLSELGTEQDALNALQKVNVQLSDDSAKAYQEYEKKVKSLDTTFQLWKANALAPTVTELTTILDLLNGNWDSTNFSRWAKNFYYGGDTAIAKMLRDLDNVPASSIPGTEANNRLNAYAANALADQKALTNPEPTGGWVDQDKLKKEQEAAKKKADAEAKRAAADAKRAQKEQEQEAKRLQQQKDNAKKWAQQQELNIMTESQKVDAQYASDLEKLKEYHDKKLLSEDEYQRSLDVLQAGYSVKRAEADAEINERMTKAMFDKQSESYEKQNEFLSKGIDIAGQFATAIASSAEKGSAAWYVATTAQKAFAVAQAIMAANLAAVQAAAMTPGDVATRFAAGESMRAWGYANAAIIAATGIMEIAGARANGGDVAAGGTYLVGERGPELFTAPGTGGQITSNANLQKAIGDNGGKTISPTIKFEQHNVFQSSGVTADDLNKLQQTTETMIDRKLRTESRPGGILNP</sequence>
<accession>A0A7T3TKX1</accession>